<feature type="domain" description="Atg6 BARA" evidence="5">
    <location>
        <begin position="260"/>
        <end position="439"/>
    </location>
</feature>
<dbReference type="Pfam" id="PF17675">
    <property type="entry name" value="APG6_N"/>
    <property type="match status" value="1"/>
</dbReference>
<dbReference type="InterPro" id="IPR038274">
    <property type="entry name" value="Atg6/Beclin_C_sf"/>
</dbReference>
<dbReference type="InterPro" id="IPR007243">
    <property type="entry name" value="Atg6/Beclin"/>
</dbReference>
<dbReference type="GeneTree" id="ENSGT00390000008164"/>
<name>G1Q298_MYOLU</name>
<dbReference type="AlphaFoldDB" id="G1Q298"/>
<dbReference type="OMA" id="TATFEIW"/>
<dbReference type="InterPro" id="IPR041691">
    <property type="entry name" value="Atg6/beclin_CC"/>
</dbReference>
<dbReference type="EMBL" id="AAPE02011656">
    <property type="status" value="NOT_ANNOTATED_CDS"/>
    <property type="molecule type" value="Genomic_DNA"/>
</dbReference>
<evidence type="ECO:0000256" key="1">
    <source>
        <dbReference type="ARBA" id="ARBA00005965"/>
    </source>
</evidence>
<reference evidence="7" key="2">
    <citation type="submission" date="2025-08" db="UniProtKB">
        <authorList>
            <consortium name="Ensembl"/>
        </authorList>
    </citation>
    <scope>IDENTIFICATION</scope>
</reference>
<dbReference type="GO" id="GO:0000423">
    <property type="term" value="P:mitophagy"/>
    <property type="evidence" value="ECO:0007669"/>
    <property type="project" value="TreeGrafter"/>
</dbReference>
<dbReference type="GO" id="GO:0034271">
    <property type="term" value="C:phosphatidylinositol 3-kinase complex, class III, type I"/>
    <property type="evidence" value="ECO:0007669"/>
    <property type="project" value="TreeGrafter"/>
</dbReference>
<keyword evidence="2" id="KW-0072">Autophagy</keyword>
<dbReference type="GO" id="GO:0045324">
    <property type="term" value="P:late endosome to vacuole transport"/>
    <property type="evidence" value="ECO:0007669"/>
    <property type="project" value="TreeGrafter"/>
</dbReference>
<dbReference type="eggNOG" id="KOG2751">
    <property type="taxonomic scope" value="Eukaryota"/>
</dbReference>
<reference evidence="7" key="3">
    <citation type="submission" date="2025-09" db="UniProtKB">
        <authorList>
            <consortium name="Ensembl"/>
        </authorList>
    </citation>
    <scope>IDENTIFICATION</scope>
</reference>
<dbReference type="InterPro" id="IPR040455">
    <property type="entry name" value="Atg6_BARA"/>
</dbReference>
<dbReference type="Proteomes" id="UP000001074">
    <property type="component" value="Unassembled WGS sequence"/>
</dbReference>
<dbReference type="STRING" id="59463.ENSMLUP00000017831"/>
<dbReference type="GO" id="GO:0030674">
    <property type="term" value="F:protein-macromolecule adaptor activity"/>
    <property type="evidence" value="ECO:0007669"/>
    <property type="project" value="TreeGrafter"/>
</dbReference>
<dbReference type="Gene3D" id="1.10.418.40">
    <property type="entry name" value="Autophagy protein 6/Beclin 1"/>
    <property type="match status" value="1"/>
</dbReference>
<evidence type="ECO:0000256" key="4">
    <source>
        <dbReference type="SAM" id="MobiDB-lite"/>
    </source>
</evidence>
<evidence type="ECO:0000259" key="6">
    <source>
        <dbReference type="Pfam" id="PF17675"/>
    </source>
</evidence>
<evidence type="ECO:0000313" key="8">
    <source>
        <dbReference type="Proteomes" id="UP000001074"/>
    </source>
</evidence>
<gene>
    <name evidence="7" type="primary">LOC102422056</name>
</gene>
<dbReference type="Ensembl" id="ENSMLUT00000026954.1">
    <property type="protein sequence ID" value="ENSMLUP00000017831.1"/>
    <property type="gene ID" value="ENSMLUG00000024658.1"/>
</dbReference>
<feature type="compositionally biased region" description="Polar residues" evidence="4">
    <location>
        <begin position="76"/>
        <end position="85"/>
    </location>
</feature>
<feature type="domain" description="Atg6/beclin coiled-coil" evidence="6">
    <location>
        <begin position="131"/>
        <end position="257"/>
    </location>
</feature>
<evidence type="ECO:0000256" key="3">
    <source>
        <dbReference type="SAM" id="Coils"/>
    </source>
</evidence>
<dbReference type="GO" id="GO:0043548">
    <property type="term" value="F:phosphatidylinositol 3-kinase binding"/>
    <property type="evidence" value="ECO:0007669"/>
    <property type="project" value="TreeGrafter"/>
</dbReference>
<proteinExistence type="inferred from homology"/>
<dbReference type="PANTHER" id="PTHR12768">
    <property type="entry name" value="BECLIN 1"/>
    <property type="match status" value="1"/>
</dbReference>
<reference evidence="7 8" key="1">
    <citation type="journal article" date="2011" name="Nature">
        <title>A high-resolution map of human evolutionary constraint using 29 mammals.</title>
        <authorList>
            <person name="Lindblad-Toh K."/>
            <person name="Garber M."/>
            <person name="Zuk O."/>
            <person name="Lin M.F."/>
            <person name="Parker B.J."/>
            <person name="Washietl S."/>
            <person name="Kheradpour P."/>
            <person name="Ernst J."/>
            <person name="Jordan G."/>
            <person name="Mauceli E."/>
            <person name="Ward L.D."/>
            <person name="Lowe C.B."/>
            <person name="Holloway A.K."/>
            <person name="Clamp M."/>
            <person name="Gnerre S."/>
            <person name="Alfoldi J."/>
            <person name="Beal K."/>
            <person name="Chang J."/>
            <person name="Clawson H."/>
            <person name="Cuff J."/>
            <person name="Di Palma F."/>
            <person name="Fitzgerald S."/>
            <person name="Flicek P."/>
            <person name="Guttman M."/>
            <person name="Hubisz M.J."/>
            <person name="Jaffe D.B."/>
            <person name="Jungreis I."/>
            <person name="Kent W.J."/>
            <person name="Kostka D."/>
            <person name="Lara M."/>
            <person name="Martins A.L."/>
            <person name="Massingham T."/>
            <person name="Moltke I."/>
            <person name="Raney B.J."/>
            <person name="Rasmussen M.D."/>
            <person name="Robinson J."/>
            <person name="Stark A."/>
            <person name="Vilella A.J."/>
            <person name="Wen J."/>
            <person name="Xie X."/>
            <person name="Zody M.C."/>
            <person name="Baldwin J."/>
            <person name="Bloom T."/>
            <person name="Chin C.W."/>
            <person name="Heiman D."/>
            <person name="Nicol R."/>
            <person name="Nusbaum C."/>
            <person name="Young S."/>
            <person name="Wilkinson J."/>
            <person name="Worley K.C."/>
            <person name="Kovar C.L."/>
            <person name="Muzny D.M."/>
            <person name="Gibbs R.A."/>
            <person name="Cree A."/>
            <person name="Dihn H.H."/>
            <person name="Fowler G."/>
            <person name="Jhangiani S."/>
            <person name="Joshi V."/>
            <person name="Lee S."/>
            <person name="Lewis L.R."/>
            <person name="Nazareth L.V."/>
            <person name="Okwuonu G."/>
            <person name="Santibanez J."/>
            <person name="Warren W.C."/>
            <person name="Mardis E.R."/>
            <person name="Weinstock G.M."/>
            <person name="Wilson R.K."/>
            <person name="Delehaunty K."/>
            <person name="Dooling D."/>
            <person name="Fronik C."/>
            <person name="Fulton L."/>
            <person name="Fulton B."/>
            <person name="Graves T."/>
            <person name="Minx P."/>
            <person name="Sodergren E."/>
            <person name="Birney E."/>
            <person name="Margulies E.H."/>
            <person name="Herrero J."/>
            <person name="Green E.D."/>
            <person name="Haussler D."/>
            <person name="Siepel A."/>
            <person name="Goldman N."/>
            <person name="Pollard K.S."/>
            <person name="Pedersen J.S."/>
            <person name="Lander E.S."/>
            <person name="Kellis M."/>
        </authorList>
    </citation>
    <scope>NUCLEOTIDE SEQUENCE [LARGE SCALE GENOMIC DNA]</scope>
</reference>
<dbReference type="PANTHER" id="PTHR12768:SF5">
    <property type="entry name" value="BECLIN-2"/>
    <property type="match status" value="1"/>
</dbReference>
<feature type="compositionally biased region" description="Low complexity" evidence="4">
    <location>
        <begin position="49"/>
        <end position="68"/>
    </location>
</feature>
<dbReference type="FunCoup" id="G1Q298">
    <property type="interactions" value="206"/>
</dbReference>
<keyword evidence="3" id="KW-0175">Coiled coil</keyword>
<dbReference type="Gene3D" id="6.10.250.3110">
    <property type="match status" value="1"/>
</dbReference>
<accession>G1Q298</accession>
<dbReference type="HOGENOM" id="CLU_024219_4_1_1"/>
<evidence type="ECO:0000313" key="7">
    <source>
        <dbReference type="Ensembl" id="ENSMLUP00000017831.1"/>
    </source>
</evidence>
<organism evidence="7 8">
    <name type="scientific">Myotis lucifugus</name>
    <name type="common">Little brown bat</name>
    <dbReference type="NCBI Taxonomy" id="59463"/>
    <lineage>
        <taxon>Eukaryota</taxon>
        <taxon>Metazoa</taxon>
        <taxon>Chordata</taxon>
        <taxon>Craniata</taxon>
        <taxon>Vertebrata</taxon>
        <taxon>Euteleostomi</taxon>
        <taxon>Mammalia</taxon>
        <taxon>Eutheria</taxon>
        <taxon>Laurasiatheria</taxon>
        <taxon>Chiroptera</taxon>
        <taxon>Yangochiroptera</taxon>
        <taxon>Vespertilionidae</taxon>
        <taxon>Myotis</taxon>
    </lineage>
</organism>
<dbReference type="InParanoid" id="G1Q298"/>
<dbReference type="GO" id="GO:0000045">
    <property type="term" value="P:autophagosome assembly"/>
    <property type="evidence" value="ECO:0007669"/>
    <property type="project" value="TreeGrafter"/>
</dbReference>
<protein>
    <recommendedName>
        <fullName evidence="9">Beclin 2</fullName>
    </recommendedName>
</protein>
<feature type="coiled-coil region" evidence="3">
    <location>
        <begin position="141"/>
        <end position="249"/>
    </location>
</feature>
<comment type="similarity">
    <text evidence="1">Belongs to the beclin family.</text>
</comment>
<keyword evidence="8" id="KW-1185">Reference proteome</keyword>
<dbReference type="GO" id="GO:0006995">
    <property type="term" value="P:cellular response to nitrogen starvation"/>
    <property type="evidence" value="ECO:0007669"/>
    <property type="project" value="TreeGrafter"/>
</dbReference>
<dbReference type="Pfam" id="PF04111">
    <property type="entry name" value="APG6"/>
    <property type="match status" value="1"/>
</dbReference>
<evidence type="ECO:0000259" key="5">
    <source>
        <dbReference type="Pfam" id="PF04111"/>
    </source>
</evidence>
<evidence type="ECO:0000256" key="2">
    <source>
        <dbReference type="ARBA" id="ARBA00023006"/>
    </source>
</evidence>
<sequence length="445" mass="49364">LESTVKVKTSTMSSIRFMCHFCRGPLKRTSSSETLGLDLSQEPAASKFPSAQGGPGAAPEEGSASGMETDLEELQESASGWTTLSEDEISWSSPSNFTLLGELGSAGTLSSIQRATSGVFDILAGEELGHPLCEGCADSLLEQLDTQLKASESDIQNYQRCLETRDGLSEDARETLQGELKAVELEEARLAQELEEVEKNRERAAVALEAARAETETLEQQERQYHRDLRELQRQHLELQEELCSAEDRLLYAQTQLAWLKRTNAFKAAFEICCEGPLAIINSFRLGCHPTVPWSWSEISAAWGHTALLLLALANTVGLQFQRYRLSPCGDHSYLKSLTDDSVELPLFCTSGQSALVDNKFDEAMVAFLDCMQQFKEAAEKGEPALCMPYTIHVGDGLMGDPGAGEFYSIRTRLNTEERWTKALKLMLTNFKWSLAWVSLRYPHK</sequence>
<dbReference type="GO" id="GO:0000407">
    <property type="term" value="C:phagophore assembly site"/>
    <property type="evidence" value="ECO:0007669"/>
    <property type="project" value="TreeGrafter"/>
</dbReference>
<feature type="region of interest" description="Disordered" evidence="4">
    <location>
        <begin position="45"/>
        <end position="85"/>
    </location>
</feature>
<evidence type="ECO:0008006" key="9">
    <source>
        <dbReference type="Google" id="ProtNLM"/>
    </source>
</evidence>
<dbReference type="GO" id="GO:0034272">
    <property type="term" value="C:phosphatidylinositol 3-kinase complex, class III, type II"/>
    <property type="evidence" value="ECO:0007669"/>
    <property type="project" value="TreeGrafter"/>
</dbReference>